<reference evidence="1" key="1">
    <citation type="submission" date="2021-11" db="EMBL/GenBank/DDBJ databases">
        <title>The first genome sequence of unculturable Mycoplasma faucium obtained by de novo assembly of metagenomic reads.</title>
        <authorList>
            <person name="Sabat A.J."/>
            <person name="Bathoorn E."/>
            <person name="Akkerboom V."/>
            <person name="Friedrich A.W."/>
        </authorList>
    </citation>
    <scope>NUCLEOTIDE SEQUENCE [LARGE SCALE GENOMIC DNA]</scope>
    <source>
        <strain evidence="1">UMCG-MFM1</strain>
    </source>
</reference>
<name>A0ABZ2TKT4_9BACT</name>
<accession>A0ABZ2TKT4</accession>
<organism evidence="1 2">
    <name type="scientific">Metamycoplasma faucium</name>
    <dbReference type="NCBI Taxonomy" id="56142"/>
    <lineage>
        <taxon>Bacteria</taxon>
        <taxon>Bacillati</taxon>
        <taxon>Mycoplasmatota</taxon>
        <taxon>Mycoplasmoidales</taxon>
        <taxon>Metamycoplasmataceae</taxon>
        <taxon>Metamycoplasma</taxon>
    </lineage>
</organism>
<proteinExistence type="predicted"/>
<keyword evidence="2" id="KW-1185">Reference proteome</keyword>
<dbReference type="RefSeq" id="WP_405311267.1">
    <property type="nucleotide sequence ID" value="NZ_CP088155.1"/>
</dbReference>
<dbReference type="EMBL" id="CP088155">
    <property type="protein sequence ID" value="WYM97050.1"/>
    <property type="molecule type" value="Genomic_DNA"/>
</dbReference>
<gene>
    <name evidence="1" type="ORF">LQ356_02410</name>
</gene>
<evidence type="ECO:0000313" key="1">
    <source>
        <dbReference type="EMBL" id="WYM97050.1"/>
    </source>
</evidence>
<dbReference type="Proteomes" id="UP001622612">
    <property type="component" value="Chromosome"/>
</dbReference>
<evidence type="ECO:0000313" key="2">
    <source>
        <dbReference type="Proteomes" id="UP001622612"/>
    </source>
</evidence>
<protein>
    <submittedName>
        <fullName evidence="1">Uncharacterized protein</fullName>
    </submittedName>
</protein>
<sequence length="384" mass="45503">MINNIQNYSYIQQEKMISELKEKLHCAIQKSIFNSDYINSNEYFELKIRRLIETDQMILEFVYVNGHSGIDNISIKSTIDNNEIVFNKINYPNKTVNIFQAILPTLSNWKSFTFDKFKNIYFDIFNVTGKKHKSWEKLYSLNYKFQFDDINQQELKIKDEGTKISLLSTIKLKFYNSENLIDSLEDNSDYEYLITELKPSKLEIGKHIENFYDISMYKKWFNSKRIKYDLDKTDYSGFEVKNETTNDLISGKFNLKSYGENNIKAIKTVSYSYYDKTKKKTIISSDNELAQKGLIIPLNFQGNFNHRINLSFGKNIKNIILNYNHLFKKPFFSSTNGLIKLNYIFNDNYVTNKNITWNLIKYKNIHKIHKENLTLDEIKIIGKE</sequence>
<dbReference type="NCBIfam" id="NF045960">
    <property type="entry name" value="MHO_1580_fam"/>
    <property type="match status" value="1"/>
</dbReference>